<protein>
    <submittedName>
        <fullName evidence="6">Gibberellin 2-beta-dioxygenase 8</fullName>
    </submittedName>
</protein>
<dbReference type="Proteomes" id="UP000504608">
    <property type="component" value="Unplaced"/>
</dbReference>
<keyword evidence="5" id="KW-1185">Reference proteome</keyword>
<reference evidence="6" key="1">
    <citation type="submission" date="2025-08" db="UniProtKB">
        <authorList>
            <consortium name="RefSeq"/>
        </authorList>
    </citation>
    <scope>IDENTIFICATION</scope>
    <source>
        <tissue evidence="6">Young leaves</tissue>
    </source>
</reference>
<comment type="similarity">
    <text evidence="3">Belongs to the iron/ascorbate-dependent oxidoreductase family.</text>
</comment>
<evidence type="ECO:0000259" key="4">
    <source>
        <dbReference type="PROSITE" id="PS51471"/>
    </source>
</evidence>
<dbReference type="InterPro" id="IPR026992">
    <property type="entry name" value="DIOX_N"/>
</dbReference>
<dbReference type="GeneID" id="111495461"/>
<sequence>MIHTLNQSANVAMDPPFHEAYKSLLAETAVDRGGDAVAVKEWELPVVDLRRLRDGAEAGEVEQCKNDIIRASQEWGFFQVVNHGVSSQVLGKMRAKQIELFKQPFERKSKEDMFLNFSAGSYCWGTPTATSLTQLSWSEAFHISLSDILGSNGSDDLRSTMEEFAGKVSRLAQELAEILGENLGRSSKFFVDNCVPSTCYLRMNRYPPCSVPGRVFGLMPHTDSDFLTILHQDQVGGLELVKDGEWIAVKPNPEALIINIGDLFQAWSNDVYKSVEHRVVTNSKLERFSIAYFLCPWSETVIKSKCEPGVYKRFSFREFRNQVQEDVRKHGFKIGLPKFVL</sequence>
<dbReference type="Pfam" id="PF14226">
    <property type="entry name" value="DIOX_N"/>
    <property type="match status" value="1"/>
</dbReference>
<organism evidence="5 6">
    <name type="scientific">Cucurbita maxima</name>
    <name type="common">Pumpkin</name>
    <name type="synonym">Winter squash</name>
    <dbReference type="NCBI Taxonomy" id="3661"/>
    <lineage>
        <taxon>Eukaryota</taxon>
        <taxon>Viridiplantae</taxon>
        <taxon>Streptophyta</taxon>
        <taxon>Embryophyta</taxon>
        <taxon>Tracheophyta</taxon>
        <taxon>Spermatophyta</taxon>
        <taxon>Magnoliopsida</taxon>
        <taxon>eudicotyledons</taxon>
        <taxon>Gunneridae</taxon>
        <taxon>Pentapetalae</taxon>
        <taxon>rosids</taxon>
        <taxon>fabids</taxon>
        <taxon>Cucurbitales</taxon>
        <taxon>Cucurbitaceae</taxon>
        <taxon>Cucurbiteae</taxon>
        <taxon>Cucurbita</taxon>
    </lineage>
</organism>
<dbReference type="PANTHER" id="PTHR47990">
    <property type="entry name" value="2-OXOGLUTARATE (2OG) AND FE(II)-DEPENDENT OXYGENASE SUPERFAMILY PROTEIN-RELATED"/>
    <property type="match status" value="1"/>
</dbReference>
<dbReference type="GO" id="GO:0016491">
    <property type="term" value="F:oxidoreductase activity"/>
    <property type="evidence" value="ECO:0007669"/>
    <property type="project" value="UniProtKB-KW"/>
</dbReference>
<keyword evidence="1 3" id="KW-0479">Metal-binding</keyword>
<dbReference type="SUPFAM" id="SSF51197">
    <property type="entry name" value="Clavaminate synthase-like"/>
    <property type="match status" value="1"/>
</dbReference>
<dbReference type="InterPro" id="IPR027443">
    <property type="entry name" value="IPNS-like_sf"/>
</dbReference>
<dbReference type="Pfam" id="PF03171">
    <property type="entry name" value="2OG-FeII_Oxy"/>
    <property type="match status" value="1"/>
</dbReference>
<name>A0A6J1KKS1_CUCMA</name>
<dbReference type="InterPro" id="IPR044861">
    <property type="entry name" value="IPNS-like_FE2OG_OXY"/>
</dbReference>
<feature type="domain" description="Fe2OG dioxygenase" evidence="4">
    <location>
        <begin position="197"/>
        <end position="296"/>
    </location>
</feature>
<evidence type="ECO:0000313" key="5">
    <source>
        <dbReference type="Proteomes" id="UP000504608"/>
    </source>
</evidence>
<evidence type="ECO:0000313" key="6">
    <source>
        <dbReference type="RefSeq" id="XP_023001285.1"/>
    </source>
</evidence>
<dbReference type="AlphaFoldDB" id="A0A6J1KKS1"/>
<keyword evidence="3" id="KW-0560">Oxidoreductase</keyword>
<dbReference type="PROSITE" id="PS51471">
    <property type="entry name" value="FE2OG_OXY"/>
    <property type="match status" value="1"/>
</dbReference>
<proteinExistence type="inferred from homology"/>
<dbReference type="InterPro" id="IPR050231">
    <property type="entry name" value="Iron_ascorbate_oxido_reductase"/>
</dbReference>
<evidence type="ECO:0000256" key="1">
    <source>
        <dbReference type="ARBA" id="ARBA00022723"/>
    </source>
</evidence>
<evidence type="ECO:0000256" key="2">
    <source>
        <dbReference type="ARBA" id="ARBA00023004"/>
    </source>
</evidence>
<dbReference type="GO" id="GO:0046872">
    <property type="term" value="F:metal ion binding"/>
    <property type="evidence" value="ECO:0007669"/>
    <property type="project" value="UniProtKB-KW"/>
</dbReference>
<dbReference type="RefSeq" id="XP_023001285.1">
    <property type="nucleotide sequence ID" value="XM_023145517.1"/>
</dbReference>
<dbReference type="Gene3D" id="2.60.120.330">
    <property type="entry name" value="B-lactam Antibiotic, Isopenicillin N Synthase, Chain"/>
    <property type="match status" value="1"/>
</dbReference>
<dbReference type="InterPro" id="IPR005123">
    <property type="entry name" value="Oxoglu/Fe-dep_dioxygenase_dom"/>
</dbReference>
<keyword evidence="2 3" id="KW-0408">Iron</keyword>
<dbReference type="OrthoDB" id="288590at2759"/>
<dbReference type="KEGG" id="cmax:111495461"/>
<evidence type="ECO:0000256" key="3">
    <source>
        <dbReference type="RuleBase" id="RU003682"/>
    </source>
</evidence>
<accession>A0A6J1KKS1</accession>
<gene>
    <name evidence="6" type="primary">LOC111495461</name>
</gene>